<dbReference type="NCBIfam" id="NF012229">
    <property type="entry name" value="bla_class_B_core"/>
    <property type="match status" value="1"/>
</dbReference>
<name>A0A7Z2VV19_9BURK</name>
<dbReference type="Pfam" id="PF00753">
    <property type="entry name" value="Lactamase_B"/>
    <property type="match status" value="1"/>
</dbReference>
<evidence type="ECO:0000259" key="2">
    <source>
        <dbReference type="SMART" id="SM00849"/>
    </source>
</evidence>
<keyword evidence="4" id="KW-1185">Reference proteome</keyword>
<dbReference type="AlphaFoldDB" id="A0A7Z2VV19"/>
<gene>
    <name evidence="3" type="primary">bla</name>
    <name evidence="3" type="ORF">HH212_05975</name>
</gene>
<dbReference type="KEGG" id="mfy:HH212_05975"/>
<dbReference type="Proteomes" id="UP000502415">
    <property type="component" value="Chromosome"/>
</dbReference>
<dbReference type="SMART" id="SM00849">
    <property type="entry name" value="Lactamase_B"/>
    <property type="match status" value="1"/>
</dbReference>
<evidence type="ECO:0000256" key="1">
    <source>
        <dbReference type="SAM" id="SignalP"/>
    </source>
</evidence>
<proteinExistence type="predicted"/>
<dbReference type="InterPro" id="IPR050855">
    <property type="entry name" value="NDM-1-like"/>
</dbReference>
<dbReference type="SUPFAM" id="SSF56281">
    <property type="entry name" value="Metallo-hydrolase/oxidoreductase"/>
    <property type="match status" value="1"/>
</dbReference>
<keyword evidence="1" id="KW-0732">Signal</keyword>
<sequence>MKWLAAVALLTLPFATLHAQEAPDDQKPIQCDSCAAWNKAQKPFKIYGNTWYVGTAGLSSVLITSPEGHILIDGGLPQSGPLIEANIKAAGFKIEDVRMILSSHAHFDHAGGIAYLQGKSGARVVASAEGARVLESGAVAREDAQYDSLKDMAFPKVKNVRAVRNEETLGVGSLRVTTRLTPGHSPDSASWTWTSCDKDACRDMVFADSLTPVADEGYRFSGDATHPDQSAAFKASIAKVRALSCDIMIPAHPETKETGKKAAPRKGAAAKAAAGTVFTVPNGCKAYANAADKALDKRLAQEKAAK</sequence>
<evidence type="ECO:0000313" key="3">
    <source>
        <dbReference type="EMBL" id="QJD99627.1"/>
    </source>
</evidence>
<dbReference type="RefSeq" id="WP_169434590.1">
    <property type="nucleotide sequence ID" value="NZ_CP051685.1"/>
</dbReference>
<reference evidence="3 4" key="1">
    <citation type="submission" date="2020-04" db="EMBL/GenBank/DDBJ databases">
        <title>Genome sequencing of novel species.</title>
        <authorList>
            <person name="Heo J."/>
            <person name="Kim S.-J."/>
            <person name="Kim J.-S."/>
            <person name="Hong S.-B."/>
            <person name="Kwon S.-W."/>
        </authorList>
    </citation>
    <scope>NUCLEOTIDE SEQUENCE [LARGE SCALE GENOMIC DNA]</scope>
    <source>
        <strain evidence="3 4">GN2-R2</strain>
    </source>
</reference>
<organism evidence="3 4">
    <name type="scientific">Massilia forsythiae</name>
    <dbReference type="NCBI Taxonomy" id="2728020"/>
    <lineage>
        <taxon>Bacteria</taxon>
        <taxon>Pseudomonadati</taxon>
        <taxon>Pseudomonadota</taxon>
        <taxon>Betaproteobacteria</taxon>
        <taxon>Burkholderiales</taxon>
        <taxon>Oxalobacteraceae</taxon>
        <taxon>Telluria group</taxon>
        <taxon>Massilia</taxon>
    </lineage>
</organism>
<dbReference type="InterPro" id="IPR036866">
    <property type="entry name" value="RibonucZ/Hydroxyglut_hydro"/>
</dbReference>
<accession>A0A7Z2VV19</accession>
<dbReference type="InterPro" id="IPR001279">
    <property type="entry name" value="Metallo-B-lactamas"/>
</dbReference>
<dbReference type="Gene3D" id="3.60.15.10">
    <property type="entry name" value="Ribonuclease Z/Hydroxyacylglutathione hydrolase-like"/>
    <property type="match status" value="1"/>
</dbReference>
<evidence type="ECO:0000313" key="4">
    <source>
        <dbReference type="Proteomes" id="UP000502415"/>
    </source>
</evidence>
<dbReference type="EMBL" id="CP051685">
    <property type="protein sequence ID" value="QJD99627.1"/>
    <property type="molecule type" value="Genomic_DNA"/>
</dbReference>
<dbReference type="PANTHER" id="PTHR42951">
    <property type="entry name" value="METALLO-BETA-LACTAMASE DOMAIN-CONTAINING"/>
    <property type="match status" value="1"/>
</dbReference>
<feature type="domain" description="Metallo-beta-lactamase" evidence="2">
    <location>
        <begin position="57"/>
        <end position="252"/>
    </location>
</feature>
<dbReference type="PANTHER" id="PTHR42951:SF17">
    <property type="entry name" value="METALLO-BETA-LACTAMASE DOMAIN-CONTAINING PROTEIN"/>
    <property type="match status" value="1"/>
</dbReference>
<feature type="chain" id="PRO_5031191590" evidence="1">
    <location>
        <begin position="20"/>
        <end position="306"/>
    </location>
</feature>
<feature type="signal peptide" evidence="1">
    <location>
        <begin position="1"/>
        <end position="19"/>
    </location>
</feature>
<dbReference type="NCBIfam" id="NF033105">
    <property type="entry name" value="bla_subclass_B3"/>
    <property type="match status" value="1"/>
</dbReference>
<protein>
    <submittedName>
        <fullName evidence="3">Subclass B3 metallo-beta-lactamase</fullName>
    </submittedName>
</protein>